<dbReference type="EMBL" id="CALNXI010000240">
    <property type="protein sequence ID" value="CAH3022922.1"/>
    <property type="molecule type" value="Genomic_DNA"/>
</dbReference>
<dbReference type="SUPFAM" id="SSF47616">
    <property type="entry name" value="GST C-terminal domain-like"/>
    <property type="match status" value="1"/>
</dbReference>
<gene>
    <name evidence="4" type="ORF">PEVE_00017487</name>
</gene>
<dbReference type="PANTHER" id="PTHR12289">
    <property type="entry name" value="METAXIN RELATED"/>
    <property type="match status" value="1"/>
</dbReference>
<dbReference type="InterPro" id="IPR050931">
    <property type="entry name" value="Mito_Protein_Transport_Metaxin"/>
</dbReference>
<dbReference type="Gene3D" id="1.20.1050.10">
    <property type="match status" value="1"/>
</dbReference>
<reference evidence="4 5" key="1">
    <citation type="submission" date="2022-05" db="EMBL/GenBank/DDBJ databases">
        <authorList>
            <consortium name="Genoscope - CEA"/>
            <person name="William W."/>
        </authorList>
    </citation>
    <scope>NUCLEOTIDE SEQUENCE [LARGE SCALE GENOMIC DNA]</scope>
</reference>
<dbReference type="InterPro" id="IPR012336">
    <property type="entry name" value="Thioredoxin-like_fold"/>
</dbReference>
<evidence type="ECO:0000256" key="1">
    <source>
        <dbReference type="ARBA" id="ARBA00006475"/>
    </source>
</evidence>
<proteinExistence type="inferred from homology"/>
<comment type="similarity">
    <text evidence="1">Belongs to the FAX family.</text>
</comment>
<evidence type="ECO:0000313" key="4">
    <source>
        <dbReference type="EMBL" id="CAH3022922.1"/>
    </source>
</evidence>
<dbReference type="CDD" id="cd03193">
    <property type="entry name" value="GST_C_Metaxin"/>
    <property type="match status" value="1"/>
</dbReference>
<dbReference type="InterPro" id="IPR026928">
    <property type="entry name" value="FAX/IsoI-like"/>
</dbReference>
<dbReference type="InterPro" id="IPR036249">
    <property type="entry name" value="Thioredoxin-like_sf"/>
</dbReference>
<dbReference type="SFLD" id="SFLDG01180">
    <property type="entry name" value="SUF1"/>
    <property type="match status" value="1"/>
</dbReference>
<name>A0ABN8M5A9_9CNID</name>
<sequence>MQILAFIAISAITYLIYSLVKAKGKERKRFTKPETVLLHQVSPTALSVSGSPFCLKLETFLRMTKIPYENEYGMKFSKKGKVPWIEFNGQEIADSNFCIRFLMKEFRVDLDTHLNWTDRAIGHSIRTMLEENFYWTMSHYCWFSDYAAEMREKLLGQLFPPLKYLAYFMLKRQVKNYLWSHGMGRHNEQEIYGIAETDLLAVSGILGQKKFLFGDKPCLADAGLFAFTACSAWELPASPFAKIIRTKATNLGEHAQRMKELYYPDWDRIISKKNKSE</sequence>
<keyword evidence="5" id="KW-1185">Reference proteome</keyword>
<dbReference type="SFLD" id="SFLDS00019">
    <property type="entry name" value="Glutathione_Transferase_(cytos"/>
    <property type="match status" value="1"/>
</dbReference>
<accession>A0ABN8M5A9</accession>
<dbReference type="InterPro" id="IPR033468">
    <property type="entry name" value="Metaxin_GST"/>
</dbReference>
<dbReference type="PANTHER" id="PTHR12289:SF41">
    <property type="entry name" value="FAILED AXON CONNECTIONS-RELATED"/>
    <property type="match status" value="1"/>
</dbReference>
<dbReference type="Pfam" id="PF17171">
    <property type="entry name" value="GST_C_6"/>
    <property type="match status" value="1"/>
</dbReference>
<comment type="caution">
    <text evidence="4">The sequence shown here is derived from an EMBL/GenBank/DDBJ whole genome shotgun (WGS) entry which is preliminary data.</text>
</comment>
<dbReference type="Proteomes" id="UP001159427">
    <property type="component" value="Unassembled WGS sequence"/>
</dbReference>
<dbReference type="SUPFAM" id="SSF52833">
    <property type="entry name" value="Thioredoxin-like"/>
    <property type="match status" value="1"/>
</dbReference>
<feature type="domain" description="Metaxin glutathione S-transferase" evidence="2">
    <location>
        <begin position="195"/>
        <end position="258"/>
    </location>
</feature>
<dbReference type="SFLD" id="SFLDG01200">
    <property type="entry name" value="SUF1.1"/>
    <property type="match status" value="1"/>
</dbReference>
<evidence type="ECO:0000313" key="5">
    <source>
        <dbReference type="Proteomes" id="UP001159427"/>
    </source>
</evidence>
<evidence type="ECO:0008006" key="6">
    <source>
        <dbReference type="Google" id="ProtNLM"/>
    </source>
</evidence>
<evidence type="ECO:0000259" key="2">
    <source>
        <dbReference type="Pfam" id="PF17171"/>
    </source>
</evidence>
<dbReference type="Pfam" id="PF17172">
    <property type="entry name" value="GST_N_4"/>
    <property type="match status" value="1"/>
</dbReference>
<dbReference type="InterPro" id="IPR036282">
    <property type="entry name" value="Glutathione-S-Trfase_C_sf"/>
</dbReference>
<organism evidence="4 5">
    <name type="scientific">Porites evermanni</name>
    <dbReference type="NCBI Taxonomy" id="104178"/>
    <lineage>
        <taxon>Eukaryota</taxon>
        <taxon>Metazoa</taxon>
        <taxon>Cnidaria</taxon>
        <taxon>Anthozoa</taxon>
        <taxon>Hexacorallia</taxon>
        <taxon>Scleractinia</taxon>
        <taxon>Fungiina</taxon>
        <taxon>Poritidae</taxon>
        <taxon>Porites</taxon>
    </lineage>
</organism>
<evidence type="ECO:0000259" key="3">
    <source>
        <dbReference type="Pfam" id="PF17172"/>
    </source>
</evidence>
<dbReference type="InterPro" id="IPR040079">
    <property type="entry name" value="Glutathione_S-Trfase"/>
</dbReference>
<feature type="domain" description="Thioredoxin-like fold" evidence="3">
    <location>
        <begin position="52"/>
        <end position="144"/>
    </location>
</feature>
<protein>
    <recommendedName>
        <fullName evidence="6">Failed axon connections-like protein</fullName>
    </recommendedName>
</protein>